<dbReference type="Pfam" id="PF08335">
    <property type="entry name" value="GlnD_UR_UTase"/>
    <property type="match status" value="1"/>
</dbReference>
<evidence type="ECO:0000256" key="6">
    <source>
        <dbReference type="ARBA" id="ARBA00023268"/>
    </source>
</evidence>
<keyword evidence="5 8" id="KW-0460">Magnesium</keyword>
<reference evidence="12 13" key="1">
    <citation type="submission" date="2015-05" db="EMBL/GenBank/DDBJ databases">
        <title>Photobacterium galathea sp. nov.</title>
        <authorList>
            <person name="Machado H."/>
            <person name="Gram L."/>
        </authorList>
    </citation>
    <scope>NUCLEOTIDE SEQUENCE [LARGE SCALE GENOMIC DNA]</scope>
    <source>
        <strain evidence="12 13">DSM 25995</strain>
    </source>
</reference>
<dbReference type="SUPFAM" id="SSF55021">
    <property type="entry name" value="ACT-like"/>
    <property type="match status" value="2"/>
</dbReference>
<dbReference type="Pfam" id="PF01966">
    <property type="entry name" value="HD"/>
    <property type="match status" value="1"/>
</dbReference>
<dbReference type="RefSeq" id="WP_047875854.1">
    <property type="nucleotide sequence ID" value="NZ_BMYC01000019.1"/>
</dbReference>
<dbReference type="GO" id="GO:0008773">
    <property type="term" value="F:[protein-PII] uridylyltransferase activity"/>
    <property type="evidence" value="ECO:0007669"/>
    <property type="project" value="UniProtKB-UniRule"/>
</dbReference>
<dbReference type="CDD" id="cd04899">
    <property type="entry name" value="ACT_ACR-UUR-like_2"/>
    <property type="match status" value="1"/>
</dbReference>
<dbReference type="SMART" id="SM00471">
    <property type="entry name" value="HDc"/>
    <property type="match status" value="1"/>
</dbReference>
<accession>A0A0J1GI12</accession>
<dbReference type="SUPFAM" id="SSF109604">
    <property type="entry name" value="HD-domain/PDEase-like"/>
    <property type="match status" value="1"/>
</dbReference>
<comment type="caution">
    <text evidence="12">The sequence shown here is derived from an EMBL/GenBank/DDBJ whole genome shotgun (WGS) entry which is preliminary data.</text>
</comment>
<feature type="compositionally biased region" description="Basic and acidic residues" evidence="9">
    <location>
        <begin position="868"/>
        <end position="887"/>
    </location>
</feature>
<dbReference type="OrthoDB" id="9758038at2"/>
<comment type="cofactor">
    <cofactor evidence="8">
        <name>Mg(2+)</name>
        <dbReference type="ChEBI" id="CHEBI:18420"/>
    </cofactor>
</comment>
<organism evidence="12 13">
    <name type="scientific">Photobacterium aphoticum</name>
    <dbReference type="NCBI Taxonomy" id="754436"/>
    <lineage>
        <taxon>Bacteria</taxon>
        <taxon>Pseudomonadati</taxon>
        <taxon>Pseudomonadota</taxon>
        <taxon>Gammaproteobacteria</taxon>
        <taxon>Vibrionales</taxon>
        <taxon>Vibrionaceae</taxon>
        <taxon>Photobacterium</taxon>
    </lineage>
</organism>
<feature type="region of interest" description="Disordered" evidence="9">
    <location>
        <begin position="866"/>
        <end position="887"/>
    </location>
</feature>
<comment type="function">
    <text evidence="8">Modifies, by uridylylation and deuridylylation, the PII regulatory proteins (GlnB and homologs), in response to the nitrogen status of the cell that GlnD senses through the glutamine level. Under low glutamine levels, catalyzes the conversion of the PII proteins and UTP to PII-UMP and PPi, while under higher glutamine levels, GlnD hydrolyzes PII-UMP to PII and UMP (deuridylylation). Thus, controls uridylylation state and activity of the PII proteins, and plays an important role in the regulation of nitrogen metabolism.</text>
</comment>
<dbReference type="AlphaFoldDB" id="A0A0J1GI12"/>
<dbReference type="InterPro" id="IPR013546">
    <property type="entry name" value="PII_UdlTrfase/GS_AdlTrfase"/>
</dbReference>
<dbReference type="CDD" id="cd04900">
    <property type="entry name" value="ACT_UUR-like_1"/>
    <property type="match status" value="1"/>
</dbReference>
<dbReference type="HAMAP" id="MF_00277">
    <property type="entry name" value="PII_uridylyl_transf"/>
    <property type="match status" value="1"/>
</dbReference>
<dbReference type="NCBIfam" id="NF003448">
    <property type="entry name" value="PRK05007.1"/>
    <property type="match status" value="1"/>
</dbReference>
<dbReference type="InterPro" id="IPR010043">
    <property type="entry name" value="UTase/UR"/>
</dbReference>
<dbReference type="PIRSF" id="PIRSF006288">
    <property type="entry name" value="PII_uridyltransf"/>
    <property type="match status" value="1"/>
</dbReference>
<dbReference type="NCBIfam" id="TIGR01693">
    <property type="entry name" value="UTase_glnD"/>
    <property type="match status" value="1"/>
</dbReference>
<dbReference type="PATRIC" id="fig|754436.4.peg.3835"/>
<dbReference type="Pfam" id="PF01842">
    <property type="entry name" value="ACT"/>
    <property type="match status" value="1"/>
</dbReference>
<comment type="similarity">
    <text evidence="8">Belongs to the GlnD family.</text>
</comment>
<dbReference type="InterPro" id="IPR043519">
    <property type="entry name" value="NT_sf"/>
</dbReference>
<dbReference type="InterPro" id="IPR003607">
    <property type="entry name" value="HD/PDEase_dom"/>
</dbReference>
<feature type="domain" description="ACT" evidence="10">
    <location>
        <begin position="801"/>
        <end position="879"/>
    </location>
</feature>
<comment type="activity regulation">
    <text evidence="8">Uridylyltransferase (UTase) activity is inhibited by glutamine, while glutamine activates uridylyl-removing (UR) activity.</text>
</comment>
<dbReference type="InterPro" id="IPR006674">
    <property type="entry name" value="HD_domain"/>
</dbReference>
<evidence type="ECO:0000256" key="9">
    <source>
        <dbReference type="SAM" id="MobiDB-lite"/>
    </source>
</evidence>
<feature type="region of interest" description="Uridylyltransferase" evidence="8">
    <location>
        <begin position="1"/>
        <end position="334"/>
    </location>
</feature>
<evidence type="ECO:0000256" key="4">
    <source>
        <dbReference type="ARBA" id="ARBA00022801"/>
    </source>
</evidence>
<evidence type="ECO:0000313" key="13">
    <source>
        <dbReference type="Proteomes" id="UP000036426"/>
    </source>
</evidence>
<dbReference type="Gene3D" id="1.10.3210.10">
    <property type="entry name" value="Hypothetical protein af1432"/>
    <property type="match status" value="1"/>
</dbReference>
<evidence type="ECO:0000256" key="5">
    <source>
        <dbReference type="ARBA" id="ARBA00022842"/>
    </source>
</evidence>
<gene>
    <name evidence="8" type="primary">glnD</name>
    <name evidence="12" type="ORF">ABT58_18110</name>
</gene>
<dbReference type="EC" id="3.1.4.-" evidence="8"/>
<dbReference type="GO" id="GO:0006808">
    <property type="term" value="P:regulation of nitrogen utilization"/>
    <property type="evidence" value="ECO:0007669"/>
    <property type="project" value="UniProtKB-UniRule"/>
</dbReference>
<sequence>MSTPTTLDSTALSDPFAPEQLREALDHFSLVQKSQFLAHIPIAQLVEARAHYIDRLLERLWQHFGLDQHPTLALVAVGGYGRGELHPLSDVDILVLSLEPVDEPTGTLISTFLTLLWDLKLDVGHSVRTLDECIEIGMRDLTVATNLQEARWLCGHHDTFLQLEERLNDGNFWPSDTFFQAKMDEQKARHARYHDTTYNLEPDIKSSPGGLRDIHTLSWIARRHFGATSLLEMSRFGFLTDAEYRELVECQDSLWRIRFALHSELRRYDNRLTFGHQASVAELLGYTGEGNRPVETMMKDFYRTLRRVAELNKMLLQLFDQAILNKGAAPDPIELDDDFQLRGTLIEATKPALFQARPETILDMFLHIARNAEIEGIAAPTLRQLRTARRRLNRFLVDIPEAREKFMQLVRQPNCLQRAFRLMHRHGVLSTYLPQWSQIVGQMQFDLFHVYTVDEHTVRLVKNLNKFNDTANRDRHPICCEVYPRVSKKEILILAAIFHDIAKGRGGDHSELGGVDAYDFCLQHGLSKPEANLVKWLVNQHLLMSVTAQRRDIYDPEVITAFAKEVRDEERLDHLICLTVADICATNQELWNSWKRTLLAELYYSTQKALRRGLENPPDMRERIRHNQHMASALLRSEGFTPRDIEVLWQRFKADYFLRHTHKQIAWHASAILTHDDHDKPLILLSEKPTRGGTEVFVYCKDKAKLFAVVVSELDKKNLSVHDAQVMTSKDGYALDTFMVLDPSGKALSENRHPSVRRALVSALTHMKSERKKKRAPHKLQHFNVKTTVDFLPTKSGKKTMIELVALDMPGLLARVGSVFARQGISLQAAKITTIGERAEDFFIVTNSTGEQLNEEQQVQLREALISRLDKDKNTDKGKDSKKDGKK</sequence>
<keyword evidence="3" id="KW-0677">Repeat</keyword>
<dbReference type="SUPFAM" id="SSF81301">
    <property type="entry name" value="Nucleotidyltransferase"/>
    <property type="match status" value="1"/>
</dbReference>
<dbReference type="EC" id="2.7.7.59" evidence="8"/>
<dbReference type="NCBIfam" id="NF002487">
    <property type="entry name" value="PRK01759.1"/>
    <property type="match status" value="1"/>
</dbReference>
<evidence type="ECO:0000256" key="3">
    <source>
        <dbReference type="ARBA" id="ARBA00022737"/>
    </source>
</evidence>
<evidence type="ECO:0000259" key="10">
    <source>
        <dbReference type="PROSITE" id="PS51671"/>
    </source>
</evidence>
<name>A0A0J1GI12_9GAMM</name>
<dbReference type="SUPFAM" id="SSF81593">
    <property type="entry name" value="Nucleotidyltransferase substrate binding subunit/domain"/>
    <property type="match status" value="1"/>
</dbReference>
<dbReference type="PROSITE" id="PS51831">
    <property type="entry name" value="HD"/>
    <property type="match status" value="1"/>
</dbReference>
<comment type="caution">
    <text evidence="8">Lacks conserved residue(s) required for the propagation of feature annotation.</text>
</comment>
<dbReference type="PANTHER" id="PTHR47320">
    <property type="entry name" value="BIFUNCTIONAL URIDYLYLTRANSFERASE/URIDYLYL-REMOVING ENZYME"/>
    <property type="match status" value="1"/>
</dbReference>
<evidence type="ECO:0000256" key="7">
    <source>
        <dbReference type="ARBA" id="ARBA00047968"/>
    </source>
</evidence>
<evidence type="ECO:0000256" key="2">
    <source>
        <dbReference type="ARBA" id="ARBA00022695"/>
    </source>
</evidence>
<comment type="catalytic activity">
    <reaction evidence="8">
        <text>[protein-PII]-L-tyrosine + UTP = [protein-PII]-uridylyl-L-tyrosine + diphosphate</text>
        <dbReference type="Rhea" id="RHEA:13673"/>
        <dbReference type="Rhea" id="RHEA-COMP:12147"/>
        <dbReference type="Rhea" id="RHEA-COMP:12148"/>
        <dbReference type="ChEBI" id="CHEBI:33019"/>
        <dbReference type="ChEBI" id="CHEBI:46398"/>
        <dbReference type="ChEBI" id="CHEBI:46858"/>
        <dbReference type="ChEBI" id="CHEBI:90602"/>
        <dbReference type="EC" id="2.7.7.59"/>
    </reaction>
</comment>
<dbReference type="InterPro" id="IPR045865">
    <property type="entry name" value="ACT-like_dom_sf"/>
</dbReference>
<dbReference type="CDD" id="cd00077">
    <property type="entry name" value="HDc"/>
    <property type="match status" value="1"/>
</dbReference>
<comment type="catalytic activity">
    <reaction evidence="8">
        <text>[protein-PII]-uridylyl-L-tyrosine + H2O = [protein-PII]-L-tyrosine + UMP + H(+)</text>
        <dbReference type="Rhea" id="RHEA:48600"/>
        <dbReference type="Rhea" id="RHEA-COMP:12147"/>
        <dbReference type="Rhea" id="RHEA-COMP:12148"/>
        <dbReference type="ChEBI" id="CHEBI:15377"/>
        <dbReference type="ChEBI" id="CHEBI:15378"/>
        <dbReference type="ChEBI" id="CHEBI:46858"/>
        <dbReference type="ChEBI" id="CHEBI:57865"/>
        <dbReference type="ChEBI" id="CHEBI:90602"/>
    </reaction>
</comment>
<dbReference type="InterPro" id="IPR002912">
    <property type="entry name" value="ACT_dom"/>
</dbReference>
<dbReference type="Gene3D" id="3.30.70.260">
    <property type="match status" value="1"/>
</dbReference>
<dbReference type="CDD" id="cd05401">
    <property type="entry name" value="NT_GlnE_GlnD_like"/>
    <property type="match status" value="1"/>
</dbReference>
<dbReference type="GO" id="GO:0008081">
    <property type="term" value="F:phosphoric diester hydrolase activity"/>
    <property type="evidence" value="ECO:0007669"/>
    <property type="project" value="UniProtKB-UniRule"/>
</dbReference>
<comment type="catalytic activity">
    <reaction evidence="7">
        <text>guanosine 3',5'-bis(diphosphate) + H2O = GDP + diphosphate + H(+)</text>
        <dbReference type="Rhea" id="RHEA:14253"/>
        <dbReference type="ChEBI" id="CHEBI:15377"/>
        <dbReference type="ChEBI" id="CHEBI:15378"/>
        <dbReference type="ChEBI" id="CHEBI:33019"/>
        <dbReference type="ChEBI" id="CHEBI:58189"/>
        <dbReference type="ChEBI" id="CHEBI:77828"/>
        <dbReference type="EC" id="3.1.7.2"/>
    </reaction>
</comment>
<feature type="domain" description="HD" evidence="11">
    <location>
        <begin position="453"/>
        <end position="575"/>
    </location>
</feature>
<dbReference type="InterPro" id="IPR002934">
    <property type="entry name" value="Polymerase_NTP_transf_dom"/>
</dbReference>
<keyword evidence="6 8" id="KW-0511">Multifunctional enzyme</keyword>
<keyword evidence="2 8" id="KW-0548">Nucleotidyltransferase</keyword>
<keyword evidence="4 8" id="KW-0378">Hydrolase</keyword>
<dbReference type="PROSITE" id="PS51671">
    <property type="entry name" value="ACT"/>
    <property type="match status" value="2"/>
</dbReference>
<evidence type="ECO:0000256" key="8">
    <source>
        <dbReference type="HAMAP-Rule" id="MF_00277"/>
    </source>
</evidence>
<evidence type="ECO:0000313" key="12">
    <source>
        <dbReference type="EMBL" id="KLU99342.1"/>
    </source>
</evidence>
<proteinExistence type="inferred from homology"/>
<dbReference type="GO" id="GO:0008893">
    <property type="term" value="F:guanosine-3',5'-bis(diphosphate) 3'-diphosphatase activity"/>
    <property type="evidence" value="ECO:0007669"/>
    <property type="project" value="UniProtKB-EC"/>
</dbReference>
<evidence type="ECO:0000256" key="1">
    <source>
        <dbReference type="ARBA" id="ARBA00022679"/>
    </source>
</evidence>
<keyword evidence="1 8" id="KW-0808">Transferase</keyword>
<evidence type="ECO:0000259" key="11">
    <source>
        <dbReference type="PROSITE" id="PS51831"/>
    </source>
</evidence>
<dbReference type="PANTHER" id="PTHR47320:SF1">
    <property type="entry name" value="BIFUNCTIONAL URIDYLYLTRANSFERASE_URIDYLYL-REMOVING ENZYME"/>
    <property type="match status" value="1"/>
</dbReference>
<dbReference type="Pfam" id="PF01909">
    <property type="entry name" value="NTP_transf_2"/>
    <property type="match status" value="1"/>
</dbReference>
<keyword evidence="13" id="KW-1185">Reference proteome</keyword>
<dbReference type="EMBL" id="LDOV01000033">
    <property type="protein sequence ID" value="KLU99342.1"/>
    <property type="molecule type" value="Genomic_DNA"/>
</dbReference>
<comment type="domain">
    <text evidence="8">Has four distinct domains: an N-terminal nucleotidyltransferase (NT) domain responsible for UTase activity, a central HD domain that encodes UR activity, and two C-terminal ACT domains that seem to have a role in glutamine sensing.</text>
</comment>
<protein>
    <recommendedName>
        <fullName evidence="8">Bifunctional uridylyltransferase/uridylyl-removing enzyme</fullName>
        <shortName evidence="8">UTase/UR</shortName>
    </recommendedName>
    <alternativeName>
        <fullName evidence="8">Bifunctional [protein-PII] modification enzyme</fullName>
    </alternativeName>
    <alternativeName>
        <fullName evidence="8">Bifunctional nitrogen sensor protein</fullName>
    </alternativeName>
    <domain>
        <recommendedName>
            <fullName evidence="8">[Protein-PII] uridylyltransferase</fullName>
            <shortName evidence="8">PII uridylyltransferase</shortName>
            <shortName evidence="8">UTase</shortName>
            <ecNumber evidence="8">2.7.7.59</ecNumber>
        </recommendedName>
    </domain>
    <domain>
        <recommendedName>
            <fullName evidence="8">[Protein-PII]-UMP uridylyl-removing enzyme</fullName>
            <shortName evidence="8">UR</shortName>
            <ecNumber evidence="8">3.1.4.-</ecNumber>
        </recommendedName>
    </domain>
</protein>
<feature type="domain" description="ACT" evidence="10">
    <location>
        <begin position="695"/>
        <end position="778"/>
    </location>
</feature>
<dbReference type="Proteomes" id="UP000036426">
    <property type="component" value="Unassembled WGS sequence"/>
</dbReference>